<evidence type="ECO:0000313" key="2">
    <source>
        <dbReference type="EMBL" id="OIU70345.1"/>
    </source>
</evidence>
<protein>
    <submittedName>
        <fullName evidence="2">Uncharacterized protein</fullName>
    </submittedName>
</protein>
<feature type="transmembrane region" description="Helical" evidence="1">
    <location>
        <begin position="12"/>
        <end position="35"/>
    </location>
</feature>
<comment type="caution">
    <text evidence="2">The sequence shown here is derived from an EMBL/GenBank/DDBJ whole genome shotgun (WGS) entry which is preliminary data.</text>
</comment>
<keyword evidence="1" id="KW-1133">Transmembrane helix</keyword>
<sequence length="63" mass="6955">MRENNYSKETIICIITCLAGLTAFLGAIYLSSILMGKSLDSIFPDIPASQLMNWDKIAKIFGL</sequence>
<keyword evidence="1" id="KW-0812">Transmembrane</keyword>
<accession>A0A1J6WWT1</accession>
<name>A0A1J6WWT1_9BACI</name>
<dbReference type="EMBL" id="MINN01000106">
    <property type="protein sequence ID" value="OIU70345.1"/>
    <property type="molecule type" value="Genomic_DNA"/>
</dbReference>
<gene>
    <name evidence="2" type="ORF">BHE18_11535</name>
</gene>
<keyword evidence="3" id="KW-1185">Reference proteome</keyword>
<evidence type="ECO:0000313" key="3">
    <source>
        <dbReference type="Proteomes" id="UP000182062"/>
    </source>
</evidence>
<organism evidence="2 3">
    <name type="scientific">Rossellomorea aquimaris</name>
    <dbReference type="NCBI Taxonomy" id="189382"/>
    <lineage>
        <taxon>Bacteria</taxon>
        <taxon>Bacillati</taxon>
        <taxon>Bacillota</taxon>
        <taxon>Bacilli</taxon>
        <taxon>Bacillales</taxon>
        <taxon>Bacillaceae</taxon>
        <taxon>Rossellomorea</taxon>
    </lineage>
</organism>
<dbReference type="RefSeq" id="WP_071619475.1">
    <property type="nucleotide sequence ID" value="NZ_MINN01000106.1"/>
</dbReference>
<dbReference type="OrthoDB" id="2898435at2"/>
<dbReference type="AlphaFoldDB" id="A0A1J6WWT1"/>
<keyword evidence="1" id="KW-0472">Membrane</keyword>
<proteinExistence type="predicted"/>
<reference evidence="2 3" key="1">
    <citation type="submission" date="2016-09" db="EMBL/GenBank/DDBJ databases">
        <title>Bacillus aquimaris SAMM genome sequence reveals colonization and biosurfactant production capacities.</title>
        <authorList>
            <person name="Waghmode S.R."/>
            <person name="Suryavanshi M.V."/>
        </authorList>
    </citation>
    <scope>NUCLEOTIDE SEQUENCE [LARGE SCALE GENOMIC DNA]</scope>
    <source>
        <strain evidence="2 3">SAMM</strain>
    </source>
</reference>
<dbReference type="Proteomes" id="UP000182062">
    <property type="component" value="Unassembled WGS sequence"/>
</dbReference>
<evidence type="ECO:0000256" key="1">
    <source>
        <dbReference type="SAM" id="Phobius"/>
    </source>
</evidence>